<dbReference type="InterPro" id="IPR027417">
    <property type="entry name" value="P-loop_NTPase"/>
</dbReference>
<comment type="caution">
    <text evidence="1">The sequence shown here is derived from an EMBL/GenBank/DDBJ whole genome shotgun (WGS) entry which is preliminary data.</text>
</comment>
<dbReference type="EMBL" id="JAEPRB010000120">
    <property type="protein sequence ID" value="KAG2221069.1"/>
    <property type="molecule type" value="Genomic_DNA"/>
</dbReference>
<evidence type="ECO:0000313" key="1">
    <source>
        <dbReference type="EMBL" id="KAG2221069.1"/>
    </source>
</evidence>
<sequence length="231" mass="26427">MAPLEVICASFGRSGTDSLRTALNKLGYNTHHMRTMYMNLENCHSELFTEAYKHPERPTDWDLVYKDYNAACDWPTATFIEPLISKYPNAKILLIVRDPDSWYRSVKNTIFKHNNLVAADGDENKRKISEMINTTVLDGAFGNPELFNDEKLIKQKFVNHIEWVKKNVPEDNLLVMELGEGWDRLCQFLGKPVPNEPYPHTNTTADMTKVFDRLNNGDQISDIANTSVPSS</sequence>
<organism evidence="1 2">
    <name type="scientific">Circinella minor</name>
    <dbReference type="NCBI Taxonomy" id="1195481"/>
    <lineage>
        <taxon>Eukaryota</taxon>
        <taxon>Fungi</taxon>
        <taxon>Fungi incertae sedis</taxon>
        <taxon>Mucoromycota</taxon>
        <taxon>Mucoromycotina</taxon>
        <taxon>Mucoromycetes</taxon>
        <taxon>Mucorales</taxon>
        <taxon>Lichtheimiaceae</taxon>
        <taxon>Circinella</taxon>
    </lineage>
</organism>
<dbReference type="SUPFAM" id="SSF52540">
    <property type="entry name" value="P-loop containing nucleoside triphosphate hydrolases"/>
    <property type="match status" value="1"/>
</dbReference>
<dbReference type="PANTHER" id="PTHR36978:SF4">
    <property type="entry name" value="P-LOOP CONTAINING NUCLEOSIDE TRIPHOSPHATE HYDROLASE PROTEIN"/>
    <property type="match status" value="1"/>
</dbReference>
<keyword evidence="2" id="KW-1185">Reference proteome</keyword>
<proteinExistence type="predicted"/>
<evidence type="ECO:0000313" key="2">
    <source>
        <dbReference type="Proteomes" id="UP000646827"/>
    </source>
</evidence>
<name>A0A8H7S020_9FUNG</name>
<accession>A0A8H7S020</accession>
<dbReference type="Proteomes" id="UP000646827">
    <property type="component" value="Unassembled WGS sequence"/>
</dbReference>
<dbReference type="Pfam" id="PF17784">
    <property type="entry name" value="Sulfotransfer_4"/>
    <property type="match status" value="1"/>
</dbReference>
<gene>
    <name evidence="1" type="ORF">INT45_009727</name>
</gene>
<evidence type="ECO:0008006" key="3">
    <source>
        <dbReference type="Google" id="ProtNLM"/>
    </source>
</evidence>
<dbReference type="Gene3D" id="3.40.50.300">
    <property type="entry name" value="P-loop containing nucleotide triphosphate hydrolases"/>
    <property type="match status" value="1"/>
</dbReference>
<dbReference type="InterPro" id="IPR040632">
    <property type="entry name" value="Sulfotransfer_4"/>
</dbReference>
<dbReference type="AlphaFoldDB" id="A0A8H7S020"/>
<dbReference type="OrthoDB" id="408152at2759"/>
<dbReference type="PANTHER" id="PTHR36978">
    <property type="entry name" value="P-LOOP CONTAINING NUCLEOTIDE TRIPHOSPHATE HYDROLASE"/>
    <property type="match status" value="1"/>
</dbReference>
<reference evidence="1 2" key="1">
    <citation type="submission" date="2020-12" db="EMBL/GenBank/DDBJ databases">
        <title>Metabolic potential, ecology and presence of endohyphal bacteria is reflected in genomic diversity of Mucoromycotina.</title>
        <authorList>
            <person name="Muszewska A."/>
            <person name="Okrasinska A."/>
            <person name="Steczkiewicz K."/>
            <person name="Drgas O."/>
            <person name="Orlowska M."/>
            <person name="Perlinska-Lenart U."/>
            <person name="Aleksandrzak-Piekarczyk T."/>
            <person name="Szatraj K."/>
            <person name="Zielenkiewicz U."/>
            <person name="Pilsyk S."/>
            <person name="Malc E."/>
            <person name="Mieczkowski P."/>
            <person name="Kruszewska J.S."/>
            <person name="Biernat P."/>
            <person name="Pawlowska J."/>
        </authorList>
    </citation>
    <scope>NUCLEOTIDE SEQUENCE [LARGE SCALE GENOMIC DNA]</scope>
    <source>
        <strain evidence="1 2">CBS 142.35</strain>
    </source>
</reference>
<protein>
    <recommendedName>
        <fullName evidence="3">P-loop containing nucleoside triphosphate hydrolase protein</fullName>
    </recommendedName>
</protein>